<evidence type="ECO:0000313" key="5">
    <source>
        <dbReference type="Proteomes" id="UP000184050"/>
    </source>
</evidence>
<feature type="domain" description="Dipeptidylpeptidase IV N-terminal" evidence="3">
    <location>
        <begin position="111"/>
        <end position="429"/>
    </location>
</feature>
<evidence type="ECO:0000313" key="4">
    <source>
        <dbReference type="EMBL" id="SHI80848.1"/>
    </source>
</evidence>
<dbReference type="AlphaFoldDB" id="A0A1M6E6F3"/>
<dbReference type="STRING" id="1168035.SAMN05444280_10673"/>
<dbReference type="RefSeq" id="WP_073166864.1">
    <property type="nucleotide sequence ID" value="NZ_FQZE01000006.1"/>
</dbReference>
<dbReference type="PANTHER" id="PTHR11731:SF193">
    <property type="entry name" value="DIPEPTIDYL PEPTIDASE 9"/>
    <property type="match status" value="1"/>
</dbReference>
<dbReference type="PANTHER" id="PTHR11731">
    <property type="entry name" value="PROTEASE FAMILY S9B,C DIPEPTIDYL-PEPTIDASE IV-RELATED"/>
    <property type="match status" value="1"/>
</dbReference>
<feature type="domain" description="Peptidase S9 prolyl oligopeptidase catalytic" evidence="2">
    <location>
        <begin position="513"/>
        <end position="709"/>
    </location>
</feature>
<gene>
    <name evidence="4" type="ORF">SAMN05444280_10673</name>
</gene>
<dbReference type="GO" id="GO:0008236">
    <property type="term" value="F:serine-type peptidase activity"/>
    <property type="evidence" value="ECO:0007669"/>
    <property type="project" value="InterPro"/>
</dbReference>
<proteinExistence type="predicted"/>
<dbReference type="InterPro" id="IPR001375">
    <property type="entry name" value="Peptidase_S9_cat"/>
</dbReference>
<dbReference type="OrthoDB" id="9812921at2"/>
<feature type="chain" id="PRO_5012612809" evidence="1">
    <location>
        <begin position="19"/>
        <end position="711"/>
    </location>
</feature>
<reference evidence="4 5" key="1">
    <citation type="submission" date="2016-11" db="EMBL/GenBank/DDBJ databases">
        <authorList>
            <person name="Jaros S."/>
            <person name="Januszkiewicz K."/>
            <person name="Wedrychowicz H."/>
        </authorList>
    </citation>
    <scope>NUCLEOTIDE SEQUENCE [LARGE SCALE GENOMIC DNA]</scope>
    <source>
        <strain evidence="4 5">DSM 27063</strain>
    </source>
</reference>
<evidence type="ECO:0000256" key="1">
    <source>
        <dbReference type="SAM" id="SignalP"/>
    </source>
</evidence>
<dbReference type="Gene3D" id="3.40.50.1820">
    <property type="entry name" value="alpha/beta hydrolase"/>
    <property type="match status" value="1"/>
</dbReference>
<dbReference type="Pfam" id="PF00326">
    <property type="entry name" value="Peptidase_S9"/>
    <property type="match status" value="1"/>
</dbReference>
<keyword evidence="5" id="KW-1185">Reference proteome</keyword>
<protein>
    <submittedName>
        <fullName evidence="4">Dipeptidyl-peptidase-4</fullName>
    </submittedName>
</protein>
<dbReference type="SUPFAM" id="SSF82171">
    <property type="entry name" value="DPP6 N-terminal domain-like"/>
    <property type="match status" value="1"/>
</dbReference>
<sequence length="711" mass="81223">MRNLFLLFLVLATSPLSAQNKQMSLEDAILGRYSHLRPESMNGLSWKTDDVFSFIENDTLWAETAKNGKRSAVISLGELNAEMKQKNSSGFSRFPGYSWIGGNMLLARHSDKFIVFNTETKKIAFQIELPEKAENAEFCLQGKFVAFTVDDDLFVTFEEGKTLQITEDGGNGIVNGKTVHRNEFGISDGIFISPKGNYIAFYRKDETMVSDYPIVDFMGRVAEYTPAKYPMAGMSSHHVTVGIYNIDSGETKFLDTGGDPEHFLTNLAWSPDEKNIYLAELNRGQDHMQMNCYNVLTGEKEKILFEESRDTYVEPLHPICFSEVKQNEFYYLSRNDGWFHIYKYNTNGELLQQITKGEWEVTDILGFDEKEKNVFIQATKEDPLEKHIYRVEVKSGKMEKLTGAEGIHSGTLSPEASWFIERFSAPEIPSQTILLSLKGKEVRTLHSANDPLEDYQLGENKLVSIKIDDGNTKLAGRLILPPDFDSSKKYPVILYVYGGPHSQLVTKSWHNSARWWQYYMASQGYIAFTMDNRGTLNRGRDFETAVHRQLGILETEDQMQGIEYLKSLPYVDAERIGVHGWSYGGFMTLNLMLRQPDVFKVGVAGGPVVDWSLYEVMYGERYMDRPDENPDGYEESNMVNHVANLEGKLMLIHGVQDDVVVMQHSMKFLRECVKQNKQVDFFVYPTHPHNVGGKDRIHLMRKVSDYFIDNL</sequence>
<organism evidence="4 5">
    <name type="scientific">Tangfeifania diversioriginum</name>
    <dbReference type="NCBI Taxonomy" id="1168035"/>
    <lineage>
        <taxon>Bacteria</taxon>
        <taxon>Pseudomonadati</taxon>
        <taxon>Bacteroidota</taxon>
        <taxon>Bacteroidia</taxon>
        <taxon>Marinilabiliales</taxon>
        <taxon>Prolixibacteraceae</taxon>
        <taxon>Tangfeifania</taxon>
    </lineage>
</organism>
<dbReference type="InterPro" id="IPR002469">
    <property type="entry name" value="Peptidase_S9B_N"/>
</dbReference>
<feature type="signal peptide" evidence="1">
    <location>
        <begin position="1"/>
        <end position="18"/>
    </location>
</feature>
<dbReference type="InterPro" id="IPR050278">
    <property type="entry name" value="Serine_Prot_S9B/DPPIV"/>
</dbReference>
<evidence type="ECO:0000259" key="3">
    <source>
        <dbReference type="Pfam" id="PF00930"/>
    </source>
</evidence>
<name>A0A1M6E6F3_9BACT</name>
<dbReference type="SUPFAM" id="SSF53474">
    <property type="entry name" value="alpha/beta-Hydrolases"/>
    <property type="match status" value="1"/>
</dbReference>
<dbReference type="EMBL" id="FQZE01000006">
    <property type="protein sequence ID" value="SHI80848.1"/>
    <property type="molecule type" value="Genomic_DNA"/>
</dbReference>
<accession>A0A1M6E6F3</accession>
<dbReference type="InterPro" id="IPR029058">
    <property type="entry name" value="AB_hydrolase_fold"/>
</dbReference>
<keyword evidence="1" id="KW-0732">Signal</keyword>
<dbReference type="Pfam" id="PF00930">
    <property type="entry name" value="DPPIV_N"/>
    <property type="match status" value="1"/>
</dbReference>
<dbReference type="GO" id="GO:0006508">
    <property type="term" value="P:proteolysis"/>
    <property type="evidence" value="ECO:0007669"/>
    <property type="project" value="InterPro"/>
</dbReference>
<dbReference type="Gene3D" id="2.140.10.30">
    <property type="entry name" value="Dipeptidylpeptidase IV, N-terminal domain"/>
    <property type="match status" value="1"/>
</dbReference>
<dbReference type="GO" id="GO:0008239">
    <property type="term" value="F:dipeptidyl-peptidase activity"/>
    <property type="evidence" value="ECO:0007669"/>
    <property type="project" value="TreeGrafter"/>
</dbReference>
<evidence type="ECO:0000259" key="2">
    <source>
        <dbReference type="Pfam" id="PF00326"/>
    </source>
</evidence>
<dbReference type="Proteomes" id="UP000184050">
    <property type="component" value="Unassembled WGS sequence"/>
</dbReference>